<dbReference type="SUPFAM" id="SSF50978">
    <property type="entry name" value="WD40 repeat-like"/>
    <property type="match status" value="1"/>
</dbReference>
<evidence type="ECO:0000313" key="3">
    <source>
        <dbReference type="Proteomes" id="UP000567179"/>
    </source>
</evidence>
<dbReference type="InterPro" id="IPR049916">
    <property type="entry name" value="WDR72-like"/>
</dbReference>
<dbReference type="SUPFAM" id="SSF48371">
    <property type="entry name" value="ARM repeat"/>
    <property type="match status" value="1"/>
</dbReference>
<name>A0A8H5B377_9AGAR</name>
<comment type="caution">
    <text evidence="2">The sequence shown here is derived from an EMBL/GenBank/DDBJ whole genome shotgun (WGS) entry which is preliminary data.</text>
</comment>
<keyword evidence="3" id="KW-1185">Reference proteome</keyword>
<accession>A0A8H5B377</accession>
<dbReference type="Proteomes" id="UP000567179">
    <property type="component" value="Unassembled WGS sequence"/>
</dbReference>
<reference evidence="2 3" key="1">
    <citation type="journal article" date="2020" name="ISME J.">
        <title>Uncovering the hidden diversity of litter-decomposition mechanisms in mushroom-forming fungi.</title>
        <authorList>
            <person name="Floudas D."/>
            <person name="Bentzer J."/>
            <person name="Ahren D."/>
            <person name="Johansson T."/>
            <person name="Persson P."/>
            <person name="Tunlid A."/>
        </authorList>
    </citation>
    <scope>NUCLEOTIDE SEQUENCE [LARGE SCALE GENOMIC DNA]</scope>
    <source>
        <strain evidence="2 3">CBS 101986</strain>
    </source>
</reference>
<gene>
    <name evidence="2" type="ORF">D9619_007227</name>
</gene>
<feature type="region of interest" description="Disordered" evidence="1">
    <location>
        <begin position="147"/>
        <end position="240"/>
    </location>
</feature>
<dbReference type="Gene3D" id="2.130.10.10">
    <property type="entry name" value="YVTN repeat-like/Quinoprotein amine dehydrogenase"/>
    <property type="match status" value="2"/>
</dbReference>
<dbReference type="InterPro" id="IPR001680">
    <property type="entry name" value="WD40_rpt"/>
</dbReference>
<evidence type="ECO:0000256" key="1">
    <source>
        <dbReference type="SAM" id="MobiDB-lite"/>
    </source>
</evidence>
<dbReference type="SMART" id="SM00320">
    <property type="entry name" value="WD40"/>
    <property type="match status" value="4"/>
</dbReference>
<evidence type="ECO:0000313" key="2">
    <source>
        <dbReference type="EMBL" id="KAF5315481.1"/>
    </source>
</evidence>
<protein>
    <submittedName>
        <fullName evidence="2">Uncharacterized protein</fullName>
    </submittedName>
</protein>
<feature type="compositionally biased region" description="Polar residues" evidence="1">
    <location>
        <begin position="213"/>
        <end position="225"/>
    </location>
</feature>
<dbReference type="GO" id="GO:0005737">
    <property type="term" value="C:cytoplasm"/>
    <property type="evidence" value="ECO:0007669"/>
    <property type="project" value="TreeGrafter"/>
</dbReference>
<dbReference type="Pfam" id="PF00400">
    <property type="entry name" value="WD40"/>
    <property type="match status" value="1"/>
</dbReference>
<organism evidence="2 3">
    <name type="scientific">Psilocybe cf. subviscida</name>
    <dbReference type="NCBI Taxonomy" id="2480587"/>
    <lineage>
        <taxon>Eukaryota</taxon>
        <taxon>Fungi</taxon>
        <taxon>Dikarya</taxon>
        <taxon>Basidiomycota</taxon>
        <taxon>Agaricomycotina</taxon>
        <taxon>Agaricomycetes</taxon>
        <taxon>Agaricomycetidae</taxon>
        <taxon>Agaricales</taxon>
        <taxon>Agaricineae</taxon>
        <taxon>Strophariaceae</taxon>
        <taxon>Psilocybe</taxon>
    </lineage>
</organism>
<feature type="region of interest" description="Disordered" evidence="1">
    <location>
        <begin position="79"/>
        <end position="126"/>
    </location>
</feature>
<dbReference type="OrthoDB" id="338622at2759"/>
<dbReference type="InterPro" id="IPR011047">
    <property type="entry name" value="Quinoprotein_ADH-like_sf"/>
</dbReference>
<dbReference type="PANTHER" id="PTHR44099:SF4">
    <property type="entry name" value="RABCONNECTIN-3B, ISOFORM A"/>
    <property type="match status" value="1"/>
</dbReference>
<feature type="compositionally biased region" description="Polar residues" evidence="1">
    <location>
        <begin position="680"/>
        <end position="692"/>
    </location>
</feature>
<dbReference type="PANTHER" id="PTHR44099">
    <property type="entry name" value="RABCONNECTIN-3B, ISOFORM A"/>
    <property type="match status" value="1"/>
</dbReference>
<sequence>MSSPGAANFHIPFVFPDVSFVGASGSALPQGSNLLRDSVTNSRPTTLQCWDWNVSSTSGGEQESGIIMGCEDGTIYTFHRSFIPPPSPTAPPTVKEAKSSSRRNKLPNLDSGPASPSSPSIGLSPAFNVTAKPRVVSGVTTEPVEAPKNYVDYDDEPDKLKDILQGRNPRDRQSFSEISSAERTPERNVKSSAPSINEPVPLSKRRGQGIRSPLSSANSRAATPQVSPPGSPKENDSPTATPFHELAIRYHIIPSHCGTGHAVKAIQLLCDDRFFAVLQENGSLYIYSVDDGSCLTTANADASVQGHQSATFKEIQGSVILMASTDNDSDMPALTSSLVDAPTGNSRCAFFALDISFAQIQLRSLGHLLLDGPSSGLGFIQEKDGTWSLFSATYDGHFTTREVKTRPPPPSTPVQIGTPKEHDNNHHTLPIPNPFKSMMSRSTEHLSGKEASMTSPPNGDRKMWFSEIHDAGLLSEGHAPRGLKAYQYDEGCLYGLVWGSGTICVFQYALGKLTTLFSTAMSDIQDAEWVDWHTFALAHKDRVDIYEGKSVNPDNDQIESAQSSPGLLHFELARSSPTGSYETIRISSNSFILTQFSERTQSIMWHSLADTQDGLDIQTVQPLWESSSWAPTQVDQGLTLTATLPLELELIVQGYSYQADGHLRQYTLGQMARKEKKSPISPTSSAKCSDTPLSGRILSLHTTQNQRTREKYIVGGADDGSIAFWSLTTFELVARWVVFTTPLSKVVQFQSENTGPLRGCALCVSEDGSIAIIVIDGFHFDHRARLWDAQTKELWRSMSDDKAEELLAQGGWSTLTLESDACMPRTYWKRIVQSISGRDAAATLNLNLEQFVVDAIAVTKTISTSRDEIREILLALDRLRLILSSLLTPGLNEDVESICFGKLGAYPASVLVGLSSLDTHTAIYNPSHPRDHWCLSGKATASRALAIIAVLRAMSLFEELTEAANIVTSFFTTSLGLCVGPNFKPPSLEYLGQLWFEASNEFRQPIRTLFEATVSNLSDEESIKVAEKWQHQVPSLQPDAERETLDAALALFICGSIASEKYSLLSINALMDISKSINLYLHDEKSIYRILAIDLCSRGFSVWHHYIDSMEILRSLFDLATSVRKDSISIQNVGAQARLAVISIATHNMPLFMGTLCLDILNPPSVQHRRSVLQVLAFLIRKRPHVLQSHLPRLMEAVVKSLDPNATSDRDLVLDSATEIIGFVVKTFPTVDFHMTSQRLAVGTNEGAIVMYDLKTAIRLYVLEGHKKQITACSFSPDGRRLVTISLKESVVLAWKVGTSFASFFNPGAPPRQGHGGSQPYKTLNFNIGDEAEMTTAETLELVRVEWIADRSVRVKIRQSVLTFST</sequence>
<dbReference type="InterPro" id="IPR011989">
    <property type="entry name" value="ARM-like"/>
</dbReference>
<dbReference type="EMBL" id="JAACJJ010000043">
    <property type="protein sequence ID" value="KAF5315481.1"/>
    <property type="molecule type" value="Genomic_DNA"/>
</dbReference>
<dbReference type="InterPro" id="IPR015943">
    <property type="entry name" value="WD40/YVTN_repeat-like_dom_sf"/>
</dbReference>
<feature type="compositionally biased region" description="Low complexity" evidence="1">
    <location>
        <begin position="111"/>
        <end position="126"/>
    </location>
</feature>
<dbReference type="Gene3D" id="1.25.10.10">
    <property type="entry name" value="Leucine-rich Repeat Variant"/>
    <property type="match status" value="1"/>
</dbReference>
<feature type="compositionally biased region" description="Basic and acidic residues" evidence="1">
    <location>
        <begin position="158"/>
        <end position="174"/>
    </location>
</feature>
<dbReference type="SUPFAM" id="SSF50998">
    <property type="entry name" value="Quinoprotein alcohol dehydrogenase-like"/>
    <property type="match status" value="1"/>
</dbReference>
<feature type="region of interest" description="Disordered" evidence="1">
    <location>
        <begin position="674"/>
        <end position="693"/>
    </location>
</feature>
<dbReference type="InterPro" id="IPR036322">
    <property type="entry name" value="WD40_repeat_dom_sf"/>
</dbReference>
<dbReference type="InterPro" id="IPR016024">
    <property type="entry name" value="ARM-type_fold"/>
</dbReference>
<proteinExistence type="predicted"/>
<feature type="region of interest" description="Disordered" evidence="1">
    <location>
        <begin position="400"/>
        <end position="434"/>
    </location>
</feature>